<dbReference type="PANTHER" id="PTHR43174">
    <property type="entry name" value="UDP-N-ACETYLGLUCOSAMINE 2-EPIMERASE"/>
    <property type="match status" value="1"/>
</dbReference>
<dbReference type="CDD" id="cd03786">
    <property type="entry name" value="GTB_UDP-GlcNAc_2-Epimerase"/>
    <property type="match status" value="1"/>
</dbReference>
<dbReference type="NCBIfam" id="TIGR03568">
    <property type="entry name" value="NeuC_NnaA"/>
    <property type="match status" value="1"/>
</dbReference>
<dbReference type="KEGG" id="mag:amb0079"/>
<dbReference type="GO" id="GO:0006047">
    <property type="term" value="P:UDP-N-acetylglucosamine metabolic process"/>
    <property type="evidence" value="ECO:0007669"/>
    <property type="project" value="InterPro"/>
</dbReference>
<accession>Q2WB92</accession>
<evidence type="ECO:0000259" key="1">
    <source>
        <dbReference type="Pfam" id="PF02350"/>
    </source>
</evidence>
<dbReference type="SUPFAM" id="SSF53756">
    <property type="entry name" value="UDP-Glycosyltransferase/glycogen phosphorylase"/>
    <property type="match status" value="1"/>
</dbReference>
<evidence type="ECO:0000313" key="3">
    <source>
        <dbReference type="Proteomes" id="UP000007058"/>
    </source>
</evidence>
<gene>
    <name evidence="2" type="ordered locus">amb0079</name>
</gene>
<dbReference type="HOGENOM" id="CLU_061127_0_0_5"/>
<dbReference type="GO" id="GO:0004553">
    <property type="term" value="F:hydrolase activity, hydrolyzing O-glycosyl compounds"/>
    <property type="evidence" value="ECO:0007669"/>
    <property type="project" value="InterPro"/>
</dbReference>
<dbReference type="EMBL" id="AP007255">
    <property type="protein sequence ID" value="BAE48883.1"/>
    <property type="molecule type" value="Genomic_DNA"/>
</dbReference>
<dbReference type="RefSeq" id="WP_011382526.1">
    <property type="nucleotide sequence ID" value="NC_007626.1"/>
</dbReference>
<reference evidence="2 3" key="1">
    <citation type="journal article" date="2005" name="DNA Res.">
        <title>Complete genome sequence of the facultative anaerobic magnetotactic bacterium Magnetospirillum sp. strain AMB-1.</title>
        <authorList>
            <person name="Matsunaga T."/>
            <person name="Okamura Y."/>
            <person name="Fukuda Y."/>
            <person name="Wahyudi A.T."/>
            <person name="Murase Y."/>
            <person name="Takeyama H."/>
        </authorList>
    </citation>
    <scope>NUCLEOTIDE SEQUENCE [LARGE SCALE GENOMIC DNA]</scope>
    <source>
        <strain evidence="3">ATCC 700264 / AMB-1</strain>
    </source>
</reference>
<dbReference type="Pfam" id="PF02350">
    <property type="entry name" value="Epimerase_2"/>
    <property type="match status" value="1"/>
</dbReference>
<dbReference type="STRING" id="342108.amb0079"/>
<proteinExistence type="predicted"/>
<protein>
    <submittedName>
        <fullName evidence="2">UDP-N-acetylglucosamine 2-epimerase</fullName>
    </submittedName>
</protein>
<name>Q2WB92_PARM1</name>
<dbReference type="InterPro" id="IPR003331">
    <property type="entry name" value="UDP_GlcNAc_Epimerase_2_dom"/>
</dbReference>
<dbReference type="InterPro" id="IPR029767">
    <property type="entry name" value="WecB-like"/>
</dbReference>
<dbReference type="Proteomes" id="UP000007058">
    <property type="component" value="Chromosome"/>
</dbReference>
<dbReference type="OrthoDB" id="9803238at2"/>
<evidence type="ECO:0000313" key="2">
    <source>
        <dbReference type="EMBL" id="BAE48883.1"/>
    </source>
</evidence>
<organism evidence="2 3">
    <name type="scientific">Paramagnetospirillum magneticum (strain ATCC 700264 / AMB-1)</name>
    <name type="common">Magnetospirillum magneticum</name>
    <dbReference type="NCBI Taxonomy" id="342108"/>
    <lineage>
        <taxon>Bacteria</taxon>
        <taxon>Pseudomonadati</taxon>
        <taxon>Pseudomonadota</taxon>
        <taxon>Alphaproteobacteria</taxon>
        <taxon>Rhodospirillales</taxon>
        <taxon>Magnetospirillaceae</taxon>
        <taxon>Paramagnetospirillum</taxon>
    </lineage>
</organism>
<feature type="domain" description="UDP-N-acetylglucosamine 2-epimerase" evidence="1">
    <location>
        <begin position="22"/>
        <end position="364"/>
    </location>
</feature>
<dbReference type="PANTHER" id="PTHR43174:SF3">
    <property type="entry name" value="UDP-N-ACETYLGLUCOSAMINE 2-EPIMERASE"/>
    <property type="match status" value="1"/>
</dbReference>
<sequence length="390" mass="42020">MKRICVVTGTRAEYGPLFWVLKEIDAHADLELQLVVTGMHLSPEYGSTWKTIEADGFAIAAKVEMLLSGDTGVAIAKSMGLGTIGFADAFERLKPDIVVVWGDRFELMAAVQAAVVARIPIAHIGGGDVTEGAFDDAIRHAISKMAHLHFPIIADSARRLRQLGEDPERIHLTGNASLDHLRRTIFLERAEVETRLNFSLRPRNVLVTYHPVTLDPEEGRRGWAEMLAALESLGDEVGIVMTAPNADNDSRELMVALEAFVGAHPNAILRTSLGSQLYMSTARLCDAVVGNSSSGLLEIPSLGVATVNIGTRQKGRPRADSVIDCPPERAAIRAAMDRAMAMDCSAVVNPYGDGQSARRIVQVLAGIEDFPALLHKSFVDLAGPGEAGEE</sequence>
<keyword evidence="3" id="KW-1185">Reference proteome</keyword>
<dbReference type="AlphaFoldDB" id="Q2WB92"/>
<dbReference type="Gene3D" id="3.40.50.2000">
    <property type="entry name" value="Glycogen Phosphorylase B"/>
    <property type="match status" value="2"/>
</dbReference>
<dbReference type="InterPro" id="IPR020004">
    <property type="entry name" value="UDP-GlcNAc_Epase"/>
</dbReference>